<proteinExistence type="predicted"/>
<protein>
    <recommendedName>
        <fullName evidence="2">Sialate O-acetylesterase domain-containing protein</fullName>
    </recommendedName>
</protein>
<dbReference type="InterPro" id="IPR052940">
    <property type="entry name" value="Carb_Esterase_6"/>
</dbReference>
<dbReference type="KEGG" id="svp:Pan189_33130"/>
<dbReference type="InterPro" id="IPR005181">
    <property type="entry name" value="SASA"/>
</dbReference>
<gene>
    <name evidence="3" type="ORF">Pan189_33130</name>
</gene>
<dbReference type="EMBL" id="CP036268">
    <property type="protein sequence ID" value="QDT38914.1"/>
    <property type="molecule type" value="Genomic_DNA"/>
</dbReference>
<keyword evidence="4" id="KW-1185">Reference proteome</keyword>
<name>A0A517R4W0_9PLAN</name>
<sequence length="295" mass="33352">MPIGTAARRVREEVDHFLYPLWSGCAAADASRSADVLKRVLWVVTLNCVRNVSQRKREMMKLLLAAVLCVWTSQLARADEVVQAGEPAGPHLFILSGQSNMKRLMPEQNFTPAIKEKLGENTVVVHSAVGGKPIRMWVHDWKSADGKQKENQGDLYDAMMREVRAAMKDEPPASTVTFIWIQGERDAKEGHGDVYERSLGQLLSQLRRDLKRDDITFVIGRLHKFENNLKDWEKIREAQVSYAESEPAAVWVDRDDIDPKRKNIHHSRKGYDILGKRLADTAAEIVQGKVADSSQ</sequence>
<dbReference type="Gene3D" id="3.40.50.1110">
    <property type="entry name" value="SGNH hydrolase"/>
    <property type="match status" value="1"/>
</dbReference>
<evidence type="ECO:0000259" key="2">
    <source>
        <dbReference type="Pfam" id="PF03629"/>
    </source>
</evidence>
<dbReference type="PANTHER" id="PTHR31988:SF19">
    <property type="entry name" value="9-O-ACETYL-N-ACETYLNEURAMINIC ACID DEACETYLASE-RELATED"/>
    <property type="match status" value="1"/>
</dbReference>
<reference evidence="3 4" key="1">
    <citation type="submission" date="2019-02" db="EMBL/GenBank/DDBJ databases">
        <title>Deep-cultivation of Planctomycetes and their phenomic and genomic characterization uncovers novel biology.</title>
        <authorList>
            <person name="Wiegand S."/>
            <person name="Jogler M."/>
            <person name="Boedeker C."/>
            <person name="Pinto D."/>
            <person name="Vollmers J."/>
            <person name="Rivas-Marin E."/>
            <person name="Kohn T."/>
            <person name="Peeters S.H."/>
            <person name="Heuer A."/>
            <person name="Rast P."/>
            <person name="Oberbeckmann S."/>
            <person name="Bunk B."/>
            <person name="Jeske O."/>
            <person name="Meyerdierks A."/>
            <person name="Storesund J.E."/>
            <person name="Kallscheuer N."/>
            <person name="Luecker S."/>
            <person name="Lage O.M."/>
            <person name="Pohl T."/>
            <person name="Merkel B.J."/>
            <person name="Hornburger P."/>
            <person name="Mueller R.-W."/>
            <person name="Bruemmer F."/>
            <person name="Labrenz M."/>
            <person name="Spormann A.M."/>
            <person name="Op den Camp H."/>
            <person name="Overmann J."/>
            <person name="Amann R."/>
            <person name="Jetten M.S.M."/>
            <person name="Mascher T."/>
            <person name="Medema M.H."/>
            <person name="Devos D.P."/>
            <person name="Kaster A.-K."/>
            <person name="Ovreas L."/>
            <person name="Rohde M."/>
            <person name="Galperin M.Y."/>
            <person name="Jogler C."/>
        </authorList>
    </citation>
    <scope>NUCLEOTIDE SEQUENCE [LARGE SCALE GENOMIC DNA]</scope>
    <source>
        <strain evidence="3 4">Pan189</strain>
    </source>
</reference>
<evidence type="ECO:0000313" key="3">
    <source>
        <dbReference type="EMBL" id="QDT38914.1"/>
    </source>
</evidence>
<dbReference type="Pfam" id="PF03629">
    <property type="entry name" value="SASA"/>
    <property type="match status" value="1"/>
</dbReference>
<dbReference type="GO" id="GO:0016788">
    <property type="term" value="F:hydrolase activity, acting on ester bonds"/>
    <property type="evidence" value="ECO:0007669"/>
    <property type="project" value="UniProtKB-ARBA"/>
</dbReference>
<dbReference type="PANTHER" id="PTHR31988">
    <property type="entry name" value="ESTERASE, PUTATIVE (DUF303)-RELATED"/>
    <property type="match status" value="1"/>
</dbReference>
<evidence type="ECO:0000313" key="4">
    <source>
        <dbReference type="Proteomes" id="UP000317318"/>
    </source>
</evidence>
<evidence type="ECO:0000256" key="1">
    <source>
        <dbReference type="ARBA" id="ARBA00022801"/>
    </source>
</evidence>
<dbReference type="AlphaFoldDB" id="A0A517R4W0"/>
<dbReference type="SUPFAM" id="SSF52266">
    <property type="entry name" value="SGNH hydrolase"/>
    <property type="match status" value="1"/>
</dbReference>
<dbReference type="Proteomes" id="UP000317318">
    <property type="component" value="Chromosome"/>
</dbReference>
<keyword evidence="1" id="KW-0378">Hydrolase</keyword>
<feature type="domain" description="Sialate O-acetylesterase" evidence="2">
    <location>
        <begin position="106"/>
        <end position="282"/>
    </location>
</feature>
<accession>A0A517R4W0</accession>
<organism evidence="3 4">
    <name type="scientific">Stratiformator vulcanicus</name>
    <dbReference type="NCBI Taxonomy" id="2527980"/>
    <lineage>
        <taxon>Bacteria</taxon>
        <taxon>Pseudomonadati</taxon>
        <taxon>Planctomycetota</taxon>
        <taxon>Planctomycetia</taxon>
        <taxon>Planctomycetales</taxon>
        <taxon>Planctomycetaceae</taxon>
        <taxon>Stratiformator</taxon>
    </lineage>
</organism>
<dbReference type="InterPro" id="IPR036514">
    <property type="entry name" value="SGNH_hydro_sf"/>
</dbReference>